<keyword evidence="2" id="KW-1185">Reference proteome</keyword>
<protein>
    <submittedName>
        <fullName evidence="1">Uncharacterized protein</fullName>
    </submittedName>
</protein>
<sequence>MYEDDSDGSDDDWFFNSIKRYDDLLMYDLHGVLSCITFNDSDRFLVAVTRENVNEIWELSIPEKLVLGKNSLPSKNRDFSMITAGYTTEKILQMVAVPIGFVASHSKDVIIYSIPSSHDFSDVIKQKLKIRSCDEPASLVTIKDKIYSCCRLSDVEAYDLSTELSISLQPPNISKTEVSRVDTIGCMRSSQLGLSLGLKGSCTVVTLDRRDGSTASVIYEPSIHQNNNGLTSTESFTFDITPDGIYIALASSKGNIKVYDTRNSKKAILSKNIYVGESPVFHNIKFGSSSLLSVSGYDRLVHIFDIKSSLSELTNVFRHDGHRNTGIKTIVTHEWHPSSDNLIFSADNTGELQSWTFKS</sequence>
<evidence type="ECO:0000313" key="1">
    <source>
        <dbReference type="EMBL" id="CAL4103127.1"/>
    </source>
</evidence>
<dbReference type="GO" id="GO:0005829">
    <property type="term" value="C:cytosol"/>
    <property type="evidence" value="ECO:0007669"/>
    <property type="project" value="TreeGrafter"/>
</dbReference>
<dbReference type="Gene3D" id="2.130.10.10">
    <property type="entry name" value="YVTN repeat-like/Quinoprotein amine dehydrogenase"/>
    <property type="match status" value="1"/>
</dbReference>
<name>A0AAV2QXI8_MEGNR</name>
<evidence type="ECO:0000313" key="2">
    <source>
        <dbReference type="Proteomes" id="UP001497623"/>
    </source>
</evidence>
<dbReference type="GO" id="GO:0031122">
    <property type="term" value="P:cytoplasmic microtubule organization"/>
    <property type="evidence" value="ECO:0007669"/>
    <property type="project" value="TreeGrafter"/>
</dbReference>
<dbReference type="InterPro" id="IPR042795">
    <property type="entry name" value="Wdr73"/>
</dbReference>
<dbReference type="GO" id="GO:0000922">
    <property type="term" value="C:spindle pole"/>
    <property type="evidence" value="ECO:0007669"/>
    <property type="project" value="TreeGrafter"/>
</dbReference>
<dbReference type="PANTHER" id="PTHR46947">
    <property type="entry name" value="WD REPEAT-CONTAINING PROTEIN 73"/>
    <property type="match status" value="1"/>
</dbReference>
<dbReference type="AlphaFoldDB" id="A0AAV2QXI8"/>
<dbReference type="InterPro" id="IPR015943">
    <property type="entry name" value="WD40/YVTN_repeat-like_dom_sf"/>
</dbReference>
<accession>A0AAV2QXI8</accession>
<organism evidence="1 2">
    <name type="scientific">Meganyctiphanes norvegica</name>
    <name type="common">Northern krill</name>
    <name type="synonym">Thysanopoda norvegica</name>
    <dbReference type="NCBI Taxonomy" id="48144"/>
    <lineage>
        <taxon>Eukaryota</taxon>
        <taxon>Metazoa</taxon>
        <taxon>Ecdysozoa</taxon>
        <taxon>Arthropoda</taxon>
        <taxon>Crustacea</taxon>
        <taxon>Multicrustacea</taxon>
        <taxon>Malacostraca</taxon>
        <taxon>Eumalacostraca</taxon>
        <taxon>Eucarida</taxon>
        <taxon>Euphausiacea</taxon>
        <taxon>Euphausiidae</taxon>
        <taxon>Meganyctiphanes</taxon>
    </lineage>
</organism>
<reference evidence="1 2" key="1">
    <citation type="submission" date="2024-05" db="EMBL/GenBank/DDBJ databases">
        <authorList>
            <person name="Wallberg A."/>
        </authorList>
    </citation>
    <scope>NUCLEOTIDE SEQUENCE [LARGE SCALE GENOMIC DNA]</scope>
</reference>
<dbReference type="InterPro" id="IPR036322">
    <property type="entry name" value="WD40_repeat_dom_sf"/>
</dbReference>
<comment type="caution">
    <text evidence="1">The sequence shown here is derived from an EMBL/GenBank/DDBJ whole genome shotgun (WGS) entry which is preliminary data.</text>
</comment>
<gene>
    <name evidence="1" type="ORF">MNOR_LOCUS17483</name>
</gene>
<dbReference type="Proteomes" id="UP001497623">
    <property type="component" value="Unassembled WGS sequence"/>
</dbReference>
<proteinExistence type="predicted"/>
<dbReference type="PANTHER" id="PTHR46947:SF1">
    <property type="entry name" value="WD REPEAT-CONTAINING PROTEIN 73"/>
    <property type="match status" value="1"/>
</dbReference>
<dbReference type="SUPFAM" id="SSF50978">
    <property type="entry name" value="WD40 repeat-like"/>
    <property type="match status" value="1"/>
</dbReference>
<dbReference type="EMBL" id="CAXKWB010012041">
    <property type="protein sequence ID" value="CAL4103127.1"/>
    <property type="molecule type" value="Genomic_DNA"/>
</dbReference>